<keyword evidence="3" id="KW-1185">Reference proteome</keyword>
<accession>A0A7W9JBD9</accession>
<dbReference type="PROSITE" id="PS51664">
    <property type="entry name" value="YCAO"/>
    <property type="match status" value="1"/>
</dbReference>
<evidence type="ECO:0000313" key="2">
    <source>
        <dbReference type="EMBL" id="MBB5838850.1"/>
    </source>
</evidence>
<gene>
    <name evidence="2" type="ORF">HDA39_005584</name>
</gene>
<sequence>MSQPDQLARPRLRQDVAFLQTLEGVYVRGHDGAFVIRGAGAYQYLSALLPHLDGGSTMAEIVAGLPDAHASAVRNLLGTLARRGVVLDGPDPRSALDPETRTKYAGQLALLDHYGDDGTGFARAAQARVLVVGADQQATATLAAALTANGVGSTGSVRQATTVDPAELLATTAGPALDLICLVTLDGPDPALFELADAARAAGVKFVPLLRVGDRFVCGPLQADGASVRSALLRMSDNAVPGVEAIWQAAVAGRSAVPALSALPGTATSLAVNLAGFELFKVLTGRIDGDLDGRVIVIDPLRLTARTEPLVAHPAVPADAVRHPAGEGGEVRSEVEAAYRLYDSVVADHVGIFRRFDDDAMPQIPVKTAVLLAPRPVVRFGVETVLEARLAALEEAAAEYAVAAARRTGSLPEATTAAETIASDRLEGRLGSGPVRSRLVAAADYATGRPLAVEQAAVLAGPADRNAAEFEPATTGVRAAPTLAEARRRGLFEIAAIAATASVVRAEVGLQEVGDELLAEVLAAAEEGPRLTMLLRELTDEGCQVRLFHADAALPVAVAVVREGGRDLRTARAAASWPLALEELLLELVGRRQIAGTPYADLRPALVDDLDAALLGGAAAGAGQLTRSVDEETVLAVLAERGYAVAVAELTPPDLAGVTAVARCLLFRSSTDLEESR</sequence>
<proteinExistence type="predicted"/>
<evidence type="ECO:0000313" key="3">
    <source>
        <dbReference type="Proteomes" id="UP000549971"/>
    </source>
</evidence>
<dbReference type="Proteomes" id="UP000549971">
    <property type="component" value="Unassembled WGS sequence"/>
</dbReference>
<protein>
    <recommendedName>
        <fullName evidence="1">YcaO domain-containing protein</fullName>
    </recommendedName>
</protein>
<comment type="caution">
    <text evidence="2">The sequence shown here is derived from an EMBL/GenBank/DDBJ whole genome shotgun (WGS) entry which is preliminary data.</text>
</comment>
<organism evidence="2 3">
    <name type="scientific">Kribbella italica</name>
    <dbReference type="NCBI Taxonomy" id="1540520"/>
    <lineage>
        <taxon>Bacteria</taxon>
        <taxon>Bacillati</taxon>
        <taxon>Actinomycetota</taxon>
        <taxon>Actinomycetes</taxon>
        <taxon>Propionibacteriales</taxon>
        <taxon>Kribbellaceae</taxon>
        <taxon>Kribbella</taxon>
    </lineage>
</organism>
<reference evidence="2 3" key="1">
    <citation type="submission" date="2020-08" db="EMBL/GenBank/DDBJ databases">
        <title>Sequencing the genomes of 1000 actinobacteria strains.</title>
        <authorList>
            <person name="Klenk H.-P."/>
        </authorList>
    </citation>
    <scope>NUCLEOTIDE SEQUENCE [LARGE SCALE GENOMIC DNA]</scope>
    <source>
        <strain evidence="2 3">DSM 28967</strain>
    </source>
</reference>
<dbReference type="RefSeq" id="WP_184800029.1">
    <property type="nucleotide sequence ID" value="NZ_JACHMY010000001.1"/>
</dbReference>
<name>A0A7W9JBD9_9ACTN</name>
<feature type="domain" description="YcaO" evidence="1">
    <location>
        <begin position="379"/>
        <end position="677"/>
    </location>
</feature>
<dbReference type="EMBL" id="JACHMY010000001">
    <property type="protein sequence ID" value="MBB5838850.1"/>
    <property type="molecule type" value="Genomic_DNA"/>
</dbReference>
<dbReference type="InterPro" id="IPR003776">
    <property type="entry name" value="YcaO-like_dom"/>
</dbReference>
<evidence type="ECO:0000259" key="1">
    <source>
        <dbReference type="PROSITE" id="PS51664"/>
    </source>
</evidence>
<dbReference type="Gene3D" id="3.90.930.60">
    <property type="match status" value="1"/>
</dbReference>
<dbReference type="Gene3D" id="3.40.50.720">
    <property type="entry name" value="NAD(P)-binding Rossmann-like Domain"/>
    <property type="match status" value="1"/>
</dbReference>
<dbReference type="AlphaFoldDB" id="A0A7W9JBD9"/>